<dbReference type="GO" id="GO:0044550">
    <property type="term" value="P:secondary metabolite biosynthetic process"/>
    <property type="evidence" value="ECO:0007669"/>
    <property type="project" value="TreeGrafter"/>
</dbReference>
<dbReference type="GO" id="GO:0005737">
    <property type="term" value="C:cytoplasm"/>
    <property type="evidence" value="ECO:0007669"/>
    <property type="project" value="TreeGrafter"/>
</dbReference>
<dbReference type="GO" id="GO:0031177">
    <property type="term" value="F:phosphopantetheine binding"/>
    <property type="evidence" value="ECO:0007669"/>
    <property type="project" value="TreeGrafter"/>
</dbReference>
<dbReference type="PANTHER" id="PTHR45527:SF1">
    <property type="entry name" value="FATTY ACID SYNTHASE"/>
    <property type="match status" value="1"/>
</dbReference>
<dbReference type="Pfam" id="PF00501">
    <property type="entry name" value="AMP-binding"/>
    <property type="match status" value="1"/>
</dbReference>
<accession>Q5CC86</accession>
<proteinExistence type="predicted"/>
<evidence type="ECO:0000259" key="3">
    <source>
        <dbReference type="Pfam" id="PF00501"/>
    </source>
</evidence>
<gene>
    <name evidence="4" type="primary">salps</name>
</gene>
<dbReference type="SUPFAM" id="SSF56801">
    <property type="entry name" value="Acetyl-CoA synthetase-like"/>
    <property type="match status" value="1"/>
</dbReference>
<sequence length="341" mass="36586">AGGAYVPLDPSHPIQRQQEVVRQTMAKLALASSTNASMCSSLGMEVVEVTAALGDLNKASSINGSTTVTQVPSSASGLSARNAAYVLFTSGSTGAPKGVVIEHGSLCASQTAVSKKLGMNPDTRMLQFSSYVFDACITEAIATLISGGCLCVPSDHVRMNSLAEYITAMDINWALLTPSFIRTLNPEQVPSLEVLLLGGEATGQDILDTWFGKVRLVNCWGPVEICVMSAFHVWESAEESPLTIGRPVGSYCWIVDPEDPHRLAPIGCVGEVLIQGPTLFREYLSNVEKTNQSVISPLPEWVPQQAREKFSRSYKTGDLAVYNPDGTIKFVGRKDTQVKSV</sequence>
<dbReference type="PANTHER" id="PTHR45527">
    <property type="entry name" value="NONRIBOSOMAL PEPTIDE SYNTHETASE"/>
    <property type="match status" value="1"/>
</dbReference>
<dbReference type="AlphaFoldDB" id="Q5CC86"/>
<keyword evidence="2" id="KW-0597">Phosphoprotein</keyword>
<dbReference type="EMBL" id="AJ784987">
    <property type="protein sequence ID" value="CAH05063.1"/>
    <property type="molecule type" value="Genomic_DNA"/>
</dbReference>
<evidence type="ECO:0000256" key="1">
    <source>
        <dbReference type="ARBA" id="ARBA00022450"/>
    </source>
</evidence>
<keyword evidence="1" id="KW-0596">Phosphopantetheine</keyword>
<protein>
    <submittedName>
        <fullName evidence="4">Peptide synthetase</fullName>
    </submittedName>
</protein>
<reference evidence="4" key="1">
    <citation type="journal article" date="2005" name="FEMS Microbiol. Lett.">
        <title>Detection of putative peptide synthetase genes in Trichoderma species: application of this method to the cloning of a gene from T. harzianum CECT 2413.</title>
        <authorList>
            <person name="Vizcaino J.A."/>
            <person name="Sanz L."/>
            <person name="Cardoza R.E."/>
            <person name="Monte E."/>
            <person name="Gutierrez S."/>
        </authorList>
    </citation>
    <scope>NUCLEOTIDE SEQUENCE</scope>
    <source>
        <strain evidence="4">IMI 306222</strain>
    </source>
</reference>
<dbReference type="InterPro" id="IPR042099">
    <property type="entry name" value="ANL_N_sf"/>
</dbReference>
<feature type="non-terminal residue" evidence="4">
    <location>
        <position position="341"/>
    </location>
</feature>
<dbReference type="InterPro" id="IPR000873">
    <property type="entry name" value="AMP-dep_synth/lig_dom"/>
</dbReference>
<dbReference type="PROSITE" id="PS00455">
    <property type="entry name" value="AMP_BINDING"/>
    <property type="match status" value="1"/>
</dbReference>
<dbReference type="GO" id="GO:0043041">
    <property type="term" value="P:amino acid activation for nonribosomal peptide biosynthetic process"/>
    <property type="evidence" value="ECO:0007669"/>
    <property type="project" value="TreeGrafter"/>
</dbReference>
<dbReference type="InterPro" id="IPR020845">
    <property type="entry name" value="AMP-binding_CS"/>
</dbReference>
<name>Q5CC86_TRIHA</name>
<organism evidence="4">
    <name type="scientific">Trichoderma harzianum</name>
    <name type="common">Hypocrea lixii</name>
    <dbReference type="NCBI Taxonomy" id="5544"/>
    <lineage>
        <taxon>Eukaryota</taxon>
        <taxon>Fungi</taxon>
        <taxon>Dikarya</taxon>
        <taxon>Ascomycota</taxon>
        <taxon>Pezizomycotina</taxon>
        <taxon>Sordariomycetes</taxon>
        <taxon>Hypocreomycetidae</taxon>
        <taxon>Hypocreales</taxon>
        <taxon>Hypocreaceae</taxon>
        <taxon>Trichoderma</taxon>
    </lineage>
</organism>
<evidence type="ECO:0000313" key="4">
    <source>
        <dbReference type="EMBL" id="CAH05063.1"/>
    </source>
</evidence>
<feature type="non-terminal residue" evidence="4">
    <location>
        <position position="1"/>
    </location>
</feature>
<feature type="domain" description="AMP-dependent synthetase/ligase" evidence="3">
    <location>
        <begin position="1"/>
        <end position="284"/>
    </location>
</feature>
<evidence type="ECO:0000256" key="2">
    <source>
        <dbReference type="ARBA" id="ARBA00022553"/>
    </source>
</evidence>
<dbReference type="Gene3D" id="3.40.50.12780">
    <property type="entry name" value="N-terminal domain of ligase-like"/>
    <property type="match status" value="1"/>
</dbReference>